<comment type="caution">
    <text evidence="2">The sequence shown here is derived from an EMBL/GenBank/DDBJ whole genome shotgun (WGS) entry which is preliminary data.</text>
</comment>
<dbReference type="EMBL" id="VSRR010014246">
    <property type="protein sequence ID" value="MPC56786.1"/>
    <property type="molecule type" value="Genomic_DNA"/>
</dbReference>
<evidence type="ECO:0000256" key="1">
    <source>
        <dbReference type="SAM" id="MobiDB-lite"/>
    </source>
</evidence>
<sequence length="66" mass="6833">MATTSNLSDTSQTAPHAAHTYAAFTEVQEDLLAARHTGTQRQGPGDKADAPTPVTSAHNMAARSAV</sequence>
<organism evidence="2 3">
    <name type="scientific">Portunus trituberculatus</name>
    <name type="common">Swimming crab</name>
    <name type="synonym">Neptunus trituberculatus</name>
    <dbReference type="NCBI Taxonomy" id="210409"/>
    <lineage>
        <taxon>Eukaryota</taxon>
        <taxon>Metazoa</taxon>
        <taxon>Ecdysozoa</taxon>
        <taxon>Arthropoda</taxon>
        <taxon>Crustacea</taxon>
        <taxon>Multicrustacea</taxon>
        <taxon>Malacostraca</taxon>
        <taxon>Eumalacostraca</taxon>
        <taxon>Eucarida</taxon>
        <taxon>Decapoda</taxon>
        <taxon>Pleocyemata</taxon>
        <taxon>Brachyura</taxon>
        <taxon>Eubrachyura</taxon>
        <taxon>Portunoidea</taxon>
        <taxon>Portunidae</taxon>
        <taxon>Portuninae</taxon>
        <taxon>Portunus</taxon>
    </lineage>
</organism>
<keyword evidence="3" id="KW-1185">Reference proteome</keyword>
<feature type="region of interest" description="Disordered" evidence="1">
    <location>
        <begin position="29"/>
        <end position="66"/>
    </location>
</feature>
<reference evidence="2 3" key="1">
    <citation type="submission" date="2019-05" db="EMBL/GenBank/DDBJ databases">
        <title>Another draft genome of Portunus trituberculatus and its Hox gene families provides insights of decapod evolution.</title>
        <authorList>
            <person name="Jeong J.-H."/>
            <person name="Song I."/>
            <person name="Kim S."/>
            <person name="Choi T."/>
            <person name="Kim D."/>
            <person name="Ryu S."/>
            <person name="Kim W."/>
        </authorList>
    </citation>
    <scope>NUCLEOTIDE SEQUENCE [LARGE SCALE GENOMIC DNA]</scope>
    <source>
        <tissue evidence="2">Muscle</tissue>
    </source>
</reference>
<feature type="region of interest" description="Disordered" evidence="1">
    <location>
        <begin position="1"/>
        <end position="20"/>
    </location>
</feature>
<feature type="compositionally biased region" description="Polar residues" evidence="1">
    <location>
        <begin position="1"/>
        <end position="14"/>
    </location>
</feature>
<name>A0A5B7GGT8_PORTR</name>
<evidence type="ECO:0000313" key="3">
    <source>
        <dbReference type="Proteomes" id="UP000324222"/>
    </source>
</evidence>
<proteinExistence type="predicted"/>
<evidence type="ECO:0000313" key="2">
    <source>
        <dbReference type="EMBL" id="MPC56786.1"/>
    </source>
</evidence>
<dbReference type="Proteomes" id="UP000324222">
    <property type="component" value="Unassembled WGS sequence"/>
</dbReference>
<protein>
    <submittedName>
        <fullName evidence="2">Uncharacterized protein</fullName>
    </submittedName>
</protein>
<gene>
    <name evidence="2" type="ORF">E2C01_050753</name>
</gene>
<accession>A0A5B7GGT8</accession>
<dbReference type="AlphaFoldDB" id="A0A5B7GGT8"/>